<organism evidence="1 2">
    <name type="scientific">Sphagnurus paluster</name>
    <dbReference type="NCBI Taxonomy" id="117069"/>
    <lineage>
        <taxon>Eukaryota</taxon>
        <taxon>Fungi</taxon>
        <taxon>Dikarya</taxon>
        <taxon>Basidiomycota</taxon>
        <taxon>Agaricomycotina</taxon>
        <taxon>Agaricomycetes</taxon>
        <taxon>Agaricomycetidae</taxon>
        <taxon>Agaricales</taxon>
        <taxon>Tricholomatineae</taxon>
        <taxon>Lyophyllaceae</taxon>
        <taxon>Sphagnurus</taxon>
    </lineage>
</organism>
<evidence type="ECO:0000313" key="1">
    <source>
        <dbReference type="EMBL" id="KAG5635747.1"/>
    </source>
</evidence>
<reference evidence="1" key="2">
    <citation type="submission" date="2021-10" db="EMBL/GenBank/DDBJ databases">
        <title>Phylogenomics reveals ancestral predisposition of the termite-cultivated fungus Termitomyces towards a domesticated lifestyle.</title>
        <authorList>
            <person name="Auxier B."/>
            <person name="Grum-Grzhimaylo A."/>
            <person name="Cardenas M.E."/>
            <person name="Lodge J.D."/>
            <person name="Laessoe T."/>
            <person name="Pedersen O."/>
            <person name="Smith M.E."/>
            <person name="Kuyper T.W."/>
            <person name="Franco-Molano E.A."/>
            <person name="Baroni T.J."/>
            <person name="Aanen D.K."/>
        </authorList>
    </citation>
    <scope>NUCLEOTIDE SEQUENCE</scope>
    <source>
        <strain evidence="1">D49</strain>
    </source>
</reference>
<keyword evidence="2" id="KW-1185">Reference proteome</keyword>
<proteinExistence type="predicted"/>
<comment type="caution">
    <text evidence="1">The sequence shown here is derived from an EMBL/GenBank/DDBJ whole genome shotgun (WGS) entry which is preliminary data.</text>
</comment>
<dbReference type="Gene3D" id="2.80.10.50">
    <property type="match status" value="1"/>
</dbReference>
<reference evidence="1" key="1">
    <citation type="submission" date="2021-02" db="EMBL/GenBank/DDBJ databases">
        <authorList>
            <person name="Nieuwenhuis M."/>
            <person name="Van De Peppel L.J.J."/>
        </authorList>
    </citation>
    <scope>NUCLEOTIDE SEQUENCE</scope>
    <source>
        <strain evidence="1">D49</strain>
    </source>
</reference>
<name>A0A9P7FP22_9AGAR</name>
<dbReference type="AlphaFoldDB" id="A0A9P7FP22"/>
<dbReference type="Proteomes" id="UP000717328">
    <property type="component" value="Unassembled WGS sequence"/>
</dbReference>
<dbReference type="EMBL" id="JABCKI010006029">
    <property type="protein sequence ID" value="KAG5635747.1"/>
    <property type="molecule type" value="Genomic_DNA"/>
</dbReference>
<protein>
    <submittedName>
        <fullName evidence="1">Uncharacterized protein</fullName>
    </submittedName>
</protein>
<accession>A0A9P7FP22</accession>
<sequence>MSHLPSGNYVIINAGTEKAVGAIEVPKLLGTLAIQSTEDASVRPNTTVCTIRCYPHASWAPDTRNSLHPCITQFKLTHAKENNYTVEVKGLPVVAINGEVVALVNPTVHVEWQITPLHNIPGTRQAFAIKQLRPVPKGLVGITGYGWALEKPDAGTDVTIEGLMLTGPPLFFDPLQAWVFQSV</sequence>
<dbReference type="GO" id="GO:0004867">
    <property type="term" value="F:serine-type endopeptidase inhibitor activity"/>
    <property type="evidence" value="ECO:0007669"/>
    <property type="project" value="InterPro"/>
</dbReference>
<evidence type="ECO:0000313" key="2">
    <source>
        <dbReference type="Proteomes" id="UP000717328"/>
    </source>
</evidence>
<dbReference type="Pfam" id="PF16850">
    <property type="entry name" value="Inhibitor_I66"/>
    <property type="match status" value="1"/>
</dbReference>
<gene>
    <name evidence="1" type="ORF">H0H81_010214</name>
</gene>
<dbReference type="InterPro" id="IPR031755">
    <property type="entry name" value="Inhibitor_I66"/>
</dbReference>